<dbReference type="AlphaFoldDB" id="A0A4R2BJ37"/>
<proteinExistence type="predicted"/>
<dbReference type="RefSeq" id="WP_241993820.1">
    <property type="nucleotide sequence ID" value="NZ_JABUHM010000002.1"/>
</dbReference>
<name>A0A4R2BJ37_9BACI</name>
<dbReference type="PANTHER" id="PTHR43280">
    <property type="entry name" value="ARAC-FAMILY TRANSCRIPTIONAL REGULATOR"/>
    <property type="match status" value="1"/>
</dbReference>
<feature type="domain" description="HTH araC/xylS-type" evidence="4">
    <location>
        <begin position="183"/>
        <end position="279"/>
    </location>
</feature>
<dbReference type="Pfam" id="PF12833">
    <property type="entry name" value="HTH_18"/>
    <property type="match status" value="1"/>
</dbReference>
<dbReference type="InterPro" id="IPR037923">
    <property type="entry name" value="HTH-like"/>
</dbReference>
<evidence type="ECO:0000313" key="6">
    <source>
        <dbReference type="Proteomes" id="UP000295689"/>
    </source>
</evidence>
<dbReference type="PROSITE" id="PS01124">
    <property type="entry name" value="HTH_ARAC_FAMILY_2"/>
    <property type="match status" value="1"/>
</dbReference>
<organism evidence="5 6">
    <name type="scientific">Mesobacillus foraminis</name>
    <dbReference type="NCBI Taxonomy" id="279826"/>
    <lineage>
        <taxon>Bacteria</taxon>
        <taxon>Bacillati</taxon>
        <taxon>Bacillota</taxon>
        <taxon>Bacilli</taxon>
        <taxon>Bacillales</taxon>
        <taxon>Bacillaceae</taxon>
        <taxon>Mesobacillus</taxon>
    </lineage>
</organism>
<dbReference type="PANTHER" id="PTHR43280:SF2">
    <property type="entry name" value="HTH-TYPE TRANSCRIPTIONAL REGULATOR EXSA"/>
    <property type="match status" value="1"/>
</dbReference>
<reference evidence="5 6" key="1">
    <citation type="journal article" date="2015" name="Stand. Genomic Sci.">
        <title>Genomic Encyclopedia of Bacterial and Archaeal Type Strains, Phase III: the genomes of soil and plant-associated and newly described type strains.</title>
        <authorList>
            <person name="Whitman W.B."/>
            <person name="Woyke T."/>
            <person name="Klenk H.P."/>
            <person name="Zhou Y."/>
            <person name="Lilburn T.G."/>
            <person name="Beck B.J."/>
            <person name="De Vos P."/>
            <person name="Vandamme P."/>
            <person name="Eisen J.A."/>
            <person name="Garrity G."/>
            <person name="Hugenholtz P."/>
            <person name="Kyrpides N.C."/>
        </authorList>
    </citation>
    <scope>NUCLEOTIDE SEQUENCE [LARGE SCALE GENOMIC DNA]</scope>
    <source>
        <strain evidence="5 6">CV53</strain>
    </source>
</reference>
<keyword evidence="1" id="KW-0805">Transcription regulation</keyword>
<dbReference type="GO" id="GO:0043565">
    <property type="term" value="F:sequence-specific DNA binding"/>
    <property type="evidence" value="ECO:0007669"/>
    <property type="project" value="InterPro"/>
</dbReference>
<dbReference type="Pfam" id="PF02311">
    <property type="entry name" value="AraC_binding"/>
    <property type="match status" value="1"/>
</dbReference>
<comment type="caution">
    <text evidence="5">The sequence shown here is derived from an EMBL/GenBank/DDBJ whole genome shotgun (WGS) entry which is preliminary data.</text>
</comment>
<dbReference type="EMBL" id="SLVV01000003">
    <property type="protein sequence ID" value="TCN26613.1"/>
    <property type="molecule type" value="Genomic_DNA"/>
</dbReference>
<dbReference type="InterPro" id="IPR009057">
    <property type="entry name" value="Homeodomain-like_sf"/>
</dbReference>
<evidence type="ECO:0000313" key="5">
    <source>
        <dbReference type="EMBL" id="TCN26613.1"/>
    </source>
</evidence>
<dbReference type="Proteomes" id="UP000295689">
    <property type="component" value="Unassembled WGS sequence"/>
</dbReference>
<dbReference type="Gene3D" id="2.60.120.10">
    <property type="entry name" value="Jelly Rolls"/>
    <property type="match status" value="1"/>
</dbReference>
<dbReference type="SMART" id="SM00342">
    <property type="entry name" value="HTH_ARAC"/>
    <property type="match status" value="1"/>
</dbReference>
<dbReference type="SUPFAM" id="SSF51215">
    <property type="entry name" value="Regulatory protein AraC"/>
    <property type="match status" value="1"/>
</dbReference>
<evidence type="ECO:0000256" key="2">
    <source>
        <dbReference type="ARBA" id="ARBA00023125"/>
    </source>
</evidence>
<dbReference type="Gene3D" id="1.10.10.60">
    <property type="entry name" value="Homeodomain-like"/>
    <property type="match status" value="2"/>
</dbReference>
<keyword evidence="6" id="KW-1185">Reference proteome</keyword>
<accession>A0A4R2BJ37</accession>
<sequence length="279" mass="32288">MIAIHDLTIFNELSEYIMLRINSCGEKAHPASWVESKHHKDYDLWYIHEGQMEIRINEEVHFASKGDLVLFSPKVAYTAAGLGTGCRFTFTHFDFGLGNHYGILDNYELSGIIPGTLVQEEINLFLDAYDQFKSHTTMSGIRLKGCLSILIAKIIELYGLGKYRGRFNHAPNRKQTMNVHTLQPVFDFIHDHLHEPLRIGDLAALAGMSEKYFIYYFKQALGVTPGRYIYQLKMNRARELLYKNTYSIQHIADMLGYRDPYSFSKAFKNYYKVPPSQFF</sequence>
<protein>
    <submittedName>
        <fullName evidence="5">AraC-like DNA-binding protein</fullName>
    </submittedName>
</protein>
<dbReference type="InterPro" id="IPR014710">
    <property type="entry name" value="RmlC-like_jellyroll"/>
</dbReference>
<dbReference type="InterPro" id="IPR018060">
    <property type="entry name" value="HTH_AraC"/>
</dbReference>
<dbReference type="GO" id="GO:0003700">
    <property type="term" value="F:DNA-binding transcription factor activity"/>
    <property type="evidence" value="ECO:0007669"/>
    <property type="project" value="InterPro"/>
</dbReference>
<evidence type="ECO:0000259" key="4">
    <source>
        <dbReference type="PROSITE" id="PS01124"/>
    </source>
</evidence>
<evidence type="ECO:0000256" key="3">
    <source>
        <dbReference type="ARBA" id="ARBA00023163"/>
    </source>
</evidence>
<dbReference type="InterPro" id="IPR003313">
    <property type="entry name" value="AraC-bd"/>
</dbReference>
<gene>
    <name evidence="5" type="ORF">EV146_103136</name>
</gene>
<keyword evidence="2 5" id="KW-0238">DNA-binding</keyword>
<evidence type="ECO:0000256" key="1">
    <source>
        <dbReference type="ARBA" id="ARBA00023015"/>
    </source>
</evidence>
<keyword evidence="3" id="KW-0804">Transcription</keyword>
<dbReference type="SUPFAM" id="SSF46689">
    <property type="entry name" value="Homeodomain-like"/>
    <property type="match status" value="2"/>
</dbReference>